<name>A0A443Z0R8_9SPHI</name>
<proteinExistence type="predicted"/>
<keyword evidence="1" id="KW-0732">Signal</keyword>
<dbReference type="RefSeq" id="WP_113645631.1">
    <property type="nucleotide sequence ID" value="NZ_QMHN01000001.1"/>
</dbReference>
<evidence type="ECO:0000313" key="2">
    <source>
        <dbReference type="EMBL" id="RWU10136.1"/>
    </source>
</evidence>
<dbReference type="EMBL" id="SAYW01000001">
    <property type="protein sequence ID" value="RWU10136.1"/>
    <property type="molecule type" value="Genomic_DNA"/>
</dbReference>
<feature type="chain" id="PRO_5019018994" evidence="1">
    <location>
        <begin position="22"/>
        <end position="397"/>
    </location>
</feature>
<organism evidence="2 3">
    <name type="scientific">Pedobacter chitinilyticus</name>
    <dbReference type="NCBI Taxonomy" id="2233776"/>
    <lineage>
        <taxon>Bacteria</taxon>
        <taxon>Pseudomonadati</taxon>
        <taxon>Bacteroidota</taxon>
        <taxon>Sphingobacteriia</taxon>
        <taxon>Sphingobacteriales</taxon>
        <taxon>Sphingobacteriaceae</taxon>
        <taxon>Pedobacter</taxon>
    </lineage>
</organism>
<accession>A0A443Z0R8</accession>
<protein>
    <submittedName>
        <fullName evidence="2">T9SS type A sorting domain-containing protein</fullName>
    </submittedName>
</protein>
<dbReference type="OrthoDB" id="975384at2"/>
<gene>
    <name evidence="2" type="ORF">DPV69_01970</name>
</gene>
<evidence type="ECO:0000256" key="1">
    <source>
        <dbReference type="SAM" id="SignalP"/>
    </source>
</evidence>
<dbReference type="Proteomes" id="UP000284120">
    <property type="component" value="Unassembled WGS sequence"/>
</dbReference>
<feature type="signal peptide" evidence="1">
    <location>
        <begin position="1"/>
        <end position="21"/>
    </location>
</feature>
<evidence type="ECO:0000313" key="3">
    <source>
        <dbReference type="Proteomes" id="UP000284120"/>
    </source>
</evidence>
<dbReference type="Gene3D" id="2.60.40.10">
    <property type="entry name" value="Immunoglobulins"/>
    <property type="match status" value="1"/>
</dbReference>
<dbReference type="AlphaFoldDB" id="A0A443Z0R8"/>
<sequence length="397" mass="42674">MKRIYLTLVVLAMLMAHTLKAQVIAGWNLKAYTTGNNSIPGNLNATSQDPNIQTPVLSRGSGLTSSDVNFAYFSNVTSTSTTGNLAADAVNNGDFYLVALNATTGTMNVTKINYQLYRSANGPNTFRWAYSIDGGAFVNVGPSDVTYTGTDNLGLMQTTIDVSAVTALQNVPSTSTVTFRLLGWGATTGTRRFGLGRNSSASDNALVLSFEGSLSTTLPVELTSFTAKPQANAVQLNWQTSSEQRNSHFEILRSADGATFNVIGTKAGNGTTQNRQYYSFEDKQPLNGTSYYALKQFDEDGMSKLYDAIAIKLNLVPSIFMVTPSATGISIQVGAVLNEKANVSIVDISGNKIMERQLLLNKGTNQLEIDNVALVKGKLYMVNLKSASINQTAKIIR</sequence>
<comment type="caution">
    <text evidence="2">The sequence shown here is derived from an EMBL/GenBank/DDBJ whole genome shotgun (WGS) entry which is preliminary data.</text>
</comment>
<keyword evidence="3" id="KW-1185">Reference proteome</keyword>
<dbReference type="InterPro" id="IPR013783">
    <property type="entry name" value="Ig-like_fold"/>
</dbReference>
<reference evidence="2 3" key="1">
    <citation type="submission" date="2018-06" db="EMBL/GenBank/DDBJ databases">
        <title>Pedobacter endophyticus sp. nov., an endophytic bacterium isolated from a leaf of Triticum aestivum.</title>
        <authorList>
            <person name="Zhang L."/>
        </authorList>
    </citation>
    <scope>NUCLEOTIDE SEQUENCE [LARGE SCALE GENOMIC DNA]</scope>
    <source>
        <strain evidence="2 3">CM134L-2</strain>
    </source>
</reference>